<protein>
    <submittedName>
        <fullName evidence="1">Uncharacterized protein</fullName>
    </submittedName>
</protein>
<dbReference type="AlphaFoldDB" id="A0A383B3C8"/>
<evidence type="ECO:0000313" key="1">
    <source>
        <dbReference type="EMBL" id="SVE14482.1"/>
    </source>
</evidence>
<gene>
    <name evidence="1" type="ORF">METZ01_LOCUS467336</name>
</gene>
<feature type="non-terminal residue" evidence="1">
    <location>
        <position position="37"/>
    </location>
</feature>
<dbReference type="EMBL" id="UINC01197150">
    <property type="protein sequence ID" value="SVE14482.1"/>
    <property type="molecule type" value="Genomic_DNA"/>
</dbReference>
<accession>A0A383B3C8</accession>
<proteinExistence type="predicted"/>
<organism evidence="1">
    <name type="scientific">marine metagenome</name>
    <dbReference type="NCBI Taxonomy" id="408172"/>
    <lineage>
        <taxon>unclassified sequences</taxon>
        <taxon>metagenomes</taxon>
        <taxon>ecological metagenomes</taxon>
    </lineage>
</organism>
<reference evidence="1" key="1">
    <citation type="submission" date="2018-05" db="EMBL/GenBank/DDBJ databases">
        <authorList>
            <person name="Lanie J.A."/>
            <person name="Ng W.-L."/>
            <person name="Kazmierczak K.M."/>
            <person name="Andrzejewski T.M."/>
            <person name="Davidsen T.M."/>
            <person name="Wayne K.J."/>
            <person name="Tettelin H."/>
            <person name="Glass J.I."/>
            <person name="Rusch D."/>
            <person name="Podicherti R."/>
            <person name="Tsui H.-C.T."/>
            <person name="Winkler M.E."/>
        </authorList>
    </citation>
    <scope>NUCLEOTIDE SEQUENCE</scope>
</reference>
<name>A0A383B3C8_9ZZZZ</name>
<feature type="non-terminal residue" evidence="1">
    <location>
        <position position="1"/>
    </location>
</feature>
<sequence>AVPGCYDPGHRNLQEHQLTFGPDWWPGDRGNGRTRQL</sequence>